<dbReference type="AlphaFoldDB" id="A0A9W9ZLG9"/>
<evidence type="ECO:0000313" key="1">
    <source>
        <dbReference type="EMBL" id="KAJ7383600.1"/>
    </source>
</evidence>
<reference evidence="1" key="1">
    <citation type="submission" date="2023-01" db="EMBL/GenBank/DDBJ databases">
        <title>Genome assembly of the deep-sea coral Lophelia pertusa.</title>
        <authorList>
            <person name="Herrera S."/>
            <person name="Cordes E."/>
        </authorList>
    </citation>
    <scope>NUCLEOTIDE SEQUENCE</scope>
    <source>
        <strain evidence="1">USNM1676648</strain>
        <tissue evidence="1">Polyp</tissue>
    </source>
</reference>
<dbReference type="EMBL" id="MU825896">
    <property type="protein sequence ID" value="KAJ7383600.1"/>
    <property type="molecule type" value="Genomic_DNA"/>
</dbReference>
<protein>
    <submittedName>
        <fullName evidence="1">Uncharacterized protein</fullName>
    </submittedName>
</protein>
<proteinExistence type="predicted"/>
<organism evidence="1 2">
    <name type="scientific">Desmophyllum pertusum</name>
    <dbReference type="NCBI Taxonomy" id="174260"/>
    <lineage>
        <taxon>Eukaryota</taxon>
        <taxon>Metazoa</taxon>
        <taxon>Cnidaria</taxon>
        <taxon>Anthozoa</taxon>
        <taxon>Hexacorallia</taxon>
        <taxon>Scleractinia</taxon>
        <taxon>Caryophylliina</taxon>
        <taxon>Caryophylliidae</taxon>
        <taxon>Desmophyllum</taxon>
    </lineage>
</organism>
<evidence type="ECO:0000313" key="2">
    <source>
        <dbReference type="Proteomes" id="UP001163046"/>
    </source>
</evidence>
<comment type="caution">
    <text evidence="1">The sequence shown here is derived from an EMBL/GenBank/DDBJ whole genome shotgun (WGS) entry which is preliminary data.</text>
</comment>
<name>A0A9W9ZLG9_9CNID</name>
<keyword evidence="2" id="KW-1185">Reference proteome</keyword>
<accession>A0A9W9ZLG9</accession>
<dbReference type="Proteomes" id="UP001163046">
    <property type="component" value="Unassembled WGS sequence"/>
</dbReference>
<sequence>MPAASKRLAGTLWVPILAHAMVVSMEMVVYALTTMNAAMEVIFVTLMLTVSTTQVPTAAPAEMGTMEMDDTVTLFLPDAQLLLPDAQPLLPDAQLFLPDAQPLLPDAQLFCQTPSLFCQTPSDRQRSCSICRAAYRFYIIALYVKMFPKRLLTLLILCK</sequence>
<gene>
    <name evidence="1" type="ORF">OS493_026785</name>
</gene>